<reference evidence="4" key="1">
    <citation type="submission" date="2020-05" db="EMBL/GenBank/DDBJ databases">
        <authorList>
            <person name="Chiriac C."/>
            <person name="Salcher M."/>
            <person name="Ghai R."/>
            <person name="Kavagutti S V."/>
        </authorList>
    </citation>
    <scope>NUCLEOTIDE SEQUENCE</scope>
</reference>
<sequence>MSEAADLLAQLIRIDSSNPDLVVGAAGEAAIGDFIEQWFTSNEFEVHRLEKHSGRPSIVGISRGTGSGKSLMLNGHIDTVSLGSYDGNGLDPVIRDGKMFGRGSFDMKGGIAAMMIAAKEAKLSGHSGDIYVACVADEEAASFGTEEVLEHFRTDAGLVIEPSYLQVTMSHKGFVWFDVEIHGRAAHGSRPELGIDAIAKAGYFLVALEAYAKELITKPDPILGPGTVHASVISGGEEASSYPAQCRITLERRTIPGESSESVEKELKAILDGLANSVEDFSYTLIPGLARNSFKADPYSEIAQLTMRHLGDALGHVPHVRAEPFWTDCALLDQAGIPCLLFGVDGDGAHAASEWVTLDSLEIVTNTLKNIILDFCQTTNSD</sequence>
<feature type="domain" description="Peptidase M20 dimerisation" evidence="3">
    <location>
        <begin position="170"/>
        <end position="274"/>
    </location>
</feature>
<name>A0A6J6WGT8_9ZZZZ</name>
<dbReference type="SUPFAM" id="SSF53187">
    <property type="entry name" value="Zn-dependent exopeptidases"/>
    <property type="match status" value="1"/>
</dbReference>
<dbReference type="InterPro" id="IPR002933">
    <property type="entry name" value="Peptidase_M20"/>
</dbReference>
<dbReference type="InterPro" id="IPR011650">
    <property type="entry name" value="Peptidase_M20_dimer"/>
</dbReference>
<dbReference type="PANTHER" id="PTHR43808">
    <property type="entry name" value="ACETYLORNITHINE DEACETYLASE"/>
    <property type="match status" value="1"/>
</dbReference>
<keyword evidence="1" id="KW-0479">Metal-binding</keyword>
<dbReference type="EMBL" id="CAEZZR010000142">
    <property type="protein sequence ID" value="CAB4782443.1"/>
    <property type="molecule type" value="Genomic_DNA"/>
</dbReference>
<proteinExistence type="predicted"/>
<dbReference type="PANTHER" id="PTHR43808:SF25">
    <property type="entry name" value="PEPTIDASE M20 DIMERISATION DOMAIN-CONTAINING PROTEIN"/>
    <property type="match status" value="1"/>
</dbReference>
<dbReference type="Gene3D" id="3.30.70.360">
    <property type="match status" value="1"/>
</dbReference>
<dbReference type="GO" id="GO:0016787">
    <property type="term" value="F:hydrolase activity"/>
    <property type="evidence" value="ECO:0007669"/>
    <property type="project" value="UniProtKB-KW"/>
</dbReference>
<dbReference type="SUPFAM" id="SSF55031">
    <property type="entry name" value="Bacterial exopeptidase dimerisation domain"/>
    <property type="match status" value="1"/>
</dbReference>
<dbReference type="Gene3D" id="3.40.630.10">
    <property type="entry name" value="Zn peptidases"/>
    <property type="match status" value="2"/>
</dbReference>
<dbReference type="GO" id="GO:0046872">
    <property type="term" value="F:metal ion binding"/>
    <property type="evidence" value="ECO:0007669"/>
    <property type="project" value="UniProtKB-KW"/>
</dbReference>
<dbReference type="AlphaFoldDB" id="A0A6J6WGT8"/>
<protein>
    <submittedName>
        <fullName evidence="4">Unannotated protein</fullName>
    </submittedName>
</protein>
<dbReference type="InterPro" id="IPR036264">
    <property type="entry name" value="Bact_exopeptidase_dim_dom"/>
</dbReference>
<dbReference type="Pfam" id="PF07687">
    <property type="entry name" value="M20_dimer"/>
    <property type="match status" value="1"/>
</dbReference>
<dbReference type="Pfam" id="PF01546">
    <property type="entry name" value="Peptidase_M20"/>
    <property type="match status" value="1"/>
</dbReference>
<accession>A0A6J6WGT8</accession>
<evidence type="ECO:0000256" key="1">
    <source>
        <dbReference type="ARBA" id="ARBA00022723"/>
    </source>
</evidence>
<evidence type="ECO:0000313" key="4">
    <source>
        <dbReference type="EMBL" id="CAB4782443.1"/>
    </source>
</evidence>
<evidence type="ECO:0000259" key="3">
    <source>
        <dbReference type="Pfam" id="PF07687"/>
    </source>
</evidence>
<gene>
    <name evidence="4" type="ORF">UFOPK2907_01259</name>
</gene>
<organism evidence="4">
    <name type="scientific">freshwater metagenome</name>
    <dbReference type="NCBI Taxonomy" id="449393"/>
    <lineage>
        <taxon>unclassified sequences</taxon>
        <taxon>metagenomes</taxon>
        <taxon>ecological metagenomes</taxon>
    </lineage>
</organism>
<keyword evidence="2" id="KW-0378">Hydrolase</keyword>
<evidence type="ECO:0000256" key="2">
    <source>
        <dbReference type="ARBA" id="ARBA00022801"/>
    </source>
</evidence>
<dbReference type="InterPro" id="IPR050072">
    <property type="entry name" value="Peptidase_M20A"/>
</dbReference>